<dbReference type="GO" id="GO:0005886">
    <property type="term" value="C:plasma membrane"/>
    <property type="evidence" value="ECO:0007669"/>
    <property type="project" value="TreeGrafter"/>
</dbReference>
<evidence type="ECO:0000256" key="3">
    <source>
        <dbReference type="ARBA" id="ARBA00022679"/>
    </source>
</evidence>
<organism evidence="9 10">
    <name type="scientific">Rosistilla ulvae</name>
    <dbReference type="NCBI Taxonomy" id="1930277"/>
    <lineage>
        <taxon>Bacteria</taxon>
        <taxon>Pseudomonadati</taxon>
        <taxon>Planctomycetota</taxon>
        <taxon>Planctomycetia</taxon>
        <taxon>Pirellulales</taxon>
        <taxon>Pirellulaceae</taxon>
        <taxon>Rosistilla</taxon>
    </lineage>
</organism>
<feature type="region of interest" description="Disordered" evidence="5">
    <location>
        <begin position="2144"/>
        <end position="2167"/>
    </location>
</feature>
<protein>
    <submittedName>
        <fullName evidence="9">Mycocerosic acid synthase</fullName>
        <ecNumber evidence="9">2.3.1.111</ecNumber>
    </submittedName>
</protein>
<dbReference type="SMART" id="SM00822">
    <property type="entry name" value="PKS_KR"/>
    <property type="match status" value="1"/>
</dbReference>
<dbReference type="InterPro" id="IPR036291">
    <property type="entry name" value="NAD(P)-bd_dom_sf"/>
</dbReference>
<feature type="active site" description="Proton acceptor; for dehydratase activity" evidence="4">
    <location>
        <position position="972"/>
    </location>
</feature>
<dbReference type="SUPFAM" id="SSF47336">
    <property type="entry name" value="ACP-like"/>
    <property type="match status" value="1"/>
</dbReference>
<accession>A0A517M7K5</accession>
<dbReference type="InterPro" id="IPR001227">
    <property type="entry name" value="Ac_transferase_dom_sf"/>
</dbReference>
<dbReference type="Pfam" id="PF16197">
    <property type="entry name" value="KAsynt_C_assoc"/>
    <property type="match status" value="1"/>
</dbReference>
<evidence type="ECO:0000259" key="7">
    <source>
        <dbReference type="PROSITE" id="PS52004"/>
    </source>
</evidence>
<dbReference type="InterPro" id="IPR050091">
    <property type="entry name" value="PKS_NRPS_Biosynth_Enz"/>
</dbReference>
<dbReference type="Pfam" id="PF00109">
    <property type="entry name" value="ketoacyl-synt"/>
    <property type="match status" value="1"/>
</dbReference>
<dbReference type="InterPro" id="IPR049552">
    <property type="entry name" value="PKS_DH_N"/>
</dbReference>
<dbReference type="InterPro" id="IPR016035">
    <property type="entry name" value="Acyl_Trfase/lysoPLipase"/>
</dbReference>
<dbReference type="InterPro" id="IPR042104">
    <property type="entry name" value="PKS_dehydratase_sf"/>
</dbReference>
<reference evidence="9 10" key="1">
    <citation type="submission" date="2019-02" db="EMBL/GenBank/DDBJ databases">
        <title>Deep-cultivation of Planctomycetes and their phenomic and genomic characterization uncovers novel biology.</title>
        <authorList>
            <person name="Wiegand S."/>
            <person name="Jogler M."/>
            <person name="Boedeker C."/>
            <person name="Pinto D."/>
            <person name="Vollmers J."/>
            <person name="Rivas-Marin E."/>
            <person name="Kohn T."/>
            <person name="Peeters S.H."/>
            <person name="Heuer A."/>
            <person name="Rast P."/>
            <person name="Oberbeckmann S."/>
            <person name="Bunk B."/>
            <person name="Jeske O."/>
            <person name="Meyerdierks A."/>
            <person name="Storesund J.E."/>
            <person name="Kallscheuer N."/>
            <person name="Luecker S."/>
            <person name="Lage O.M."/>
            <person name="Pohl T."/>
            <person name="Merkel B.J."/>
            <person name="Hornburger P."/>
            <person name="Mueller R.-W."/>
            <person name="Bruemmer F."/>
            <person name="Labrenz M."/>
            <person name="Spormann A.M."/>
            <person name="Op den Camp H."/>
            <person name="Overmann J."/>
            <person name="Amann R."/>
            <person name="Jetten M.S.M."/>
            <person name="Mascher T."/>
            <person name="Medema M.H."/>
            <person name="Devos D.P."/>
            <person name="Kaster A.-K."/>
            <person name="Ovreas L."/>
            <person name="Rohde M."/>
            <person name="Galperin M.Y."/>
            <person name="Jogler C."/>
        </authorList>
    </citation>
    <scope>NUCLEOTIDE SEQUENCE [LARGE SCALE GENOMIC DNA]</scope>
    <source>
        <strain evidence="9 10">EC9</strain>
    </source>
</reference>
<dbReference type="Pfam" id="PF00698">
    <property type="entry name" value="Acyl_transf_1"/>
    <property type="match status" value="1"/>
</dbReference>
<evidence type="ECO:0000259" key="8">
    <source>
        <dbReference type="PROSITE" id="PS52019"/>
    </source>
</evidence>
<dbReference type="PROSITE" id="PS52019">
    <property type="entry name" value="PKS_MFAS_DH"/>
    <property type="match status" value="1"/>
</dbReference>
<feature type="active site" description="Proton donor; for dehydratase activity" evidence="4">
    <location>
        <position position="1140"/>
    </location>
</feature>
<proteinExistence type="predicted"/>
<keyword evidence="2" id="KW-0597">Phosphoprotein</keyword>
<dbReference type="Pfam" id="PF00550">
    <property type="entry name" value="PP-binding"/>
    <property type="match status" value="1"/>
</dbReference>
<feature type="domain" description="PKS/mFAS DH" evidence="8">
    <location>
        <begin position="939"/>
        <end position="1221"/>
    </location>
</feature>
<dbReference type="Gene3D" id="3.40.50.720">
    <property type="entry name" value="NAD(P)-binding Rossmann-like Domain"/>
    <property type="match status" value="2"/>
</dbReference>
<dbReference type="InterPro" id="IPR020841">
    <property type="entry name" value="PKS_Beta-ketoAc_synthase_dom"/>
</dbReference>
<keyword evidence="1" id="KW-0596">Phosphopantetheine</keyword>
<dbReference type="PANTHER" id="PTHR43775">
    <property type="entry name" value="FATTY ACID SYNTHASE"/>
    <property type="match status" value="1"/>
</dbReference>
<dbReference type="SUPFAM" id="SSF51735">
    <property type="entry name" value="NAD(P)-binding Rossmann-fold domains"/>
    <property type="match status" value="2"/>
</dbReference>
<dbReference type="Pfam" id="PF22621">
    <property type="entry name" value="CurL-like_PKS_C"/>
    <property type="match status" value="1"/>
</dbReference>
<evidence type="ECO:0000259" key="6">
    <source>
        <dbReference type="PROSITE" id="PS50075"/>
    </source>
</evidence>
<dbReference type="Gene3D" id="3.40.366.10">
    <property type="entry name" value="Malonyl-Coenzyme A Acyl Carrier Protein, domain 2"/>
    <property type="match status" value="1"/>
</dbReference>
<dbReference type="InterPro" id="IPR009081">
    <property type="entry name" value="PP-bd_ACP"/>
</dbReference>
<dbReference type="InterPro" id="IPR020807">
    <property type="entry name" value="PKS_DH"/>
</dbReference>
<dbReference type="SUPFAM" id="SSF50129">
    <property type="entry name" value="GroES-like"/>
    <property type="match status" value="1"/>
</dbReference>
<feature type="region of interest" description="C-terminal hotdog fold" evidence="4">
    <location>
        <begin position="1077"/>
        <end position="1221"/>
    </location>
</feature>
<dbReference type="SUPFAM" id="SSF52151">
    <property type="entry name" value="FabD/lysophospholipase-like"/>
    <property type="match status" value="1"/>
</dbReference>
<dbReference type="InterPro" id="IPR014031">
    <property type="entry name" value="Ketoacyl_synth_C"/>
</dbReference>
<dbReference type="PANTHER" id="PTHR43775:SF37">
    <property type="entry name" value="SI:DKEY-61P9.11"/>
    <property type="match status" value="1"/>
</dbReference>
<dbReference type="SMART" id="SM00826">
    <property type="entry name" value="PKS_DH"/>
    <property type="match status" value="1"/>
</dbReference>
<name>A0A517M7K5_9BACT</name>
<keyword evidence="3 9" id="KW-0808">Transferase</keyword>
<dbReference type="OrthoDB" id="219272at2"/>
<evidence type="ECO:0000256" key="5">
    <source>
        <dbReference type="SAM" id="MobiDB-lite"/>
    </source>
</evidence>
<dbReference type="Pfam" id="PF02801">
    <property type="entry name" value="Ketoacyl-synt_C"/>
    <property type="match status" value="1"/>
</dbReference>
<dbReference type="InterPro" id="IPR014030">
    <property type="entry name" value="Ketoacyl_synth_N"/>
</dbReference>
<sequence>MTDQPLAVVGMACRFPKGLDSITQLWEALKSRFNAIDTIPADRWDVDRYYSSNPVSKGKAYIRRGGFLHQDPTTFDASFFGISPREAENMDPQQRLMLEVVWEAFENAGIPLPDQAGKSVGVYVGGFMLDHMITQMSSRNRSQINQHSAAGMMMTMLSNRISHTYDLRGPSLSIDTACSSSLVAFHYACQDLWRGTAQMAIVGGVNVMMRPEYPMGMCKGHFLSRDGESKSFDARGDGYGRGEGAGVVLLKPLEHALRDGDEILSTVIGSGTNQDGCTAGISMPSGDAQRALIQSVCQRYQIHPLQIKYVECHGTGTAIGDPTECQAIGEIYGQGRHGEDRVVIGSIKSNTGHMEACAGIAGVIKGVLTTIYRQAAPLANLQTPNEAIEFEKLGLRLADDLIPLGRGDEPICVAVNSFGYGGSNAHVILQSAPAHHPQPNLAKHHCNGKSHANGHPQGNGSVHCNGNGNGNGNGKPLDGVALLSGNASLNPHELPLMLPVSARSTEALRANAGNLEARLADHVELHDVLYTAARRRPHLAQRAVVIGNDRNELRQGLRSLAEGQDSPHVVVDSQPFQGRRECVFVFTGMGPQWWGMGRELYRKSDIYQQAVAQADMLFQEIAGFSILTEMLKGESSSRISRTQYAQPANLLIQIGLLEMLEDAGVTPAACVGHSVGELGSAYAAGMLSLEDVLTVSFHRSQLQATTAGTGSMLAVGIGKQEALQRIAGMGDLVSLAAVNGTNTVTLAGDTDTLTELSRQFTAAEIFNKMLTVEVPYHSPLMDPLMAALERRLSGLQTSAAKIPLYSTVTGRLVTEASFDASYWPLNIRQPVEFADAVDSILDDGYNTFLEVGPHPVLSSALRDCINAAGKECRLVHTLHRKQPEIQSVHRSIAGVFTAGCEYEWSRLYRTGKLVSLPNYAWQRERLWLENDRAAQDRINPIIHPILGTQEALSAPVWRNDFDHEAVAYLRDHIVAGIPVLPAAAYIESLLELAAIQFPDAAKLAIRDLQIAAPMIIAPDRGLDFTTTYDASRQSAQIRSLENGRLGTGQVHVTASIAPLPHSQTQAIDLPDLLAKFAKPADVDSFYRELRQVGLMYGPYFQAVKELRIGRTDRQVLARVEIDDTLREHPAKYKMHPTLLDGCFQTLMSLLVHSETTYLPTQIGELCLYVDSLPDTIWCLGKMTAQTDRQITCDLTLCDDQGQVVGVVRSLLATAANRPQRTDQFGDVVKRQILDYQWRIADTLDEPRRLGHWLVVGASNDVAQQVSMQIENYGAMISGRVEFGDAFVDDGGLFCIRPDSIDDARQVLNRCGELDGVVFFNSLDVMVAEQDPTGEQSIAALVTMTQAMLEIDPTKRPRAYVVTQSAFAVDEEDTPVEPRQTAVNGFVRVAANELEGFQFTSVDLPASTDSATCDAVALELLCDAVEDEVAIRNLARWTSELLESPCLDDDRIEYRIPDDQHPILIRPLRPDTEQVGTVRILAAPQPAIGPSDVRVRVEKSLLPLNLVLDQLADHIEQPLIEIVGTILEAGDEVDDLRAGMQVCGFAPADLASQLSGRRDRFHLVEIPSTDHAPQLVANVGIRVRARCALHGIDLESGDAALVDTNPMSLAVAELLAARGVRVTVVTQDTASAMQNLPSNYNIVPACPESLHDAVQQETGGRGFAVLVAGMQAWLASFDLRVIVAGGAVIDTDDTPQAFSLPPTVASIARTALSVLAAKPGRLRAALEHVVGELLKNESPECSALEVSVVDVAWQVLPLRETKTQVVISYDTRGQDLPIVQRDDLRLRADATYLITGGFGGFGRKTARWLIEQGARHLVLTGRASADDDDKKAFVQELESLGASVQAAACDTSDFSQVQSLLGAIQNQMPALKGVFHSAAVIMDQAIADIELSNLQSVLRSKALGAWNLHLATEDLDLDHFVLYSSLANQVGNSRQAAYCAANGFLNGLAHHRKAIGLPATSVCWGAISDVGVVARDEKLEQFLRYVGLRGLPSAEALGLLRQGLARDVTQFGMVLITSWADWARFETLGGKSPRFAALIEADSAPQDNALRDQLIEELSGLSDADQIDLVAGLIREIVGVVLKSAPEAIAVDRPVSELGVDSLMATEIQQMFDSQLGLKVSVLELVGEATIRSLAVGSLASLGTATSLPSKSDSRPAASLDPTAAAPV</sequence>
<dbReference type="InterPro" id="IPR014043">
    <property type="entry name" value="Acyl_transferase_dom"/>
</dbReference>
<dbReference type="GO" id="GO:0031177">
    <property type="term" value="F:phosphopantetheine binding"/>
    <property type="evidence" value="ECO:0007669"/>
    <property type="project" value="InterPro"/>
</dbReference>
<dbReference type="SUPFAM" id="SSF55048">
    <property type="entry name" value="Probable ACP-binding domain of malonyl-CoA ACP transacylase"/>
    <property type="match status" value="1"/>
</dbReference>
<dbReference type="InterPro" id="IPR011032">
    <property type="entry name" value="GroES-like_sf"/>
</dbReference>
<dbReference type="InterPro" id="IPR049900">
    <property type="entry name" value="PKS_mFAS_DH"/>
</dbReference>
<dbReference type="RefSeq" id="WP_145348600.1">
    <property type="nucleotide sequence ID" value="NZ_CP036261.1"/>
</dbReference>
<evidence type="ECO:0000313" key="9">
    <source>
        <dbReference type="EMBL" id="QDS90856.1"/>
    </source>
</evidence>
<dbReference type="GO" id="GO:0071770">
    <property type="term" value="P:DIM/DIP cell wall layer assembly"/>
    <property type="evidence" value="ECO:0007669"/>
    <property type="project" value="TreeGrafter"/>
</dbReference>
<dbReference type="Pfam" id="PF21089">
    <property type="entry name" value="PKS_DH_N"/>
    <property type="match status" value="1"/>
</dbReference>
<feature type="domain" description="Carrier" evidence="6">
    <location>
        <begin position="2063"/>
        <end position="2141"/>
    </location>
</feature>
<dbReference type="InterPro" id="IPR016036">
    <property type="entry name" value="Malonyl_transacylase_ACP-bd"/>
</dbReference>
<evidence type="ECO:0000256" key="1">
    <source>
        <dbReference type="ARBA" id="ARBA00022450"/>
    </source>
</evidence>
<dbReference type="SUPFAM" id="SSF53901">
    <property type="entry name" value="Thiolase-like"/>
    <property type="match status" value="1"/>
</dbReference>
<dbReference type="PROSITE" id="PS50075">
    <property type="entry name" value="CARRIER"/>
    <property type="match status" value="1"/>
</dbReference>
<keyword evidence="10" id="KW-1185">Reference proteome</keyword>
<dbReference type="GO" id="GO:0006633">
    <property type="term" value="P:fatty acid biosynthetic process"/>
    <property type="evidence" value="ECO:0007669"/>
    <property type="project" value="InterPro"/>
</dbReference>
<dbReference type="SMART" id="SM00823">
    <property type="entry name" value="PKS_PP"/>
    <property type="match status" value="1"/>
</dbReference>
<dbReference type="InterPro" id="IPR032821">
    <property type="entry name" value="PKS_assoc"/>
</dbReference>
<evidence type="ECO:0000256" key="2">
    <source>
        <dbReference type="ARBA" id="ARBA00022553"/>
    </source>
</evidence>
<dbReference type="Gene3D" id="3.30.70.3290">
    <property type="match status" value="1"/>
</dbReference>
<dbReference type="InterPro" id="IPR057326">
    <property type="entry name" value="KR_dom"/>
</dbReference>
<dbReference type="Gene3D" id="1.10.1200.10">
    <property type="entry name" value="ACP-like"/>
    <property type="match status" value="1"/>
</dbReference>
<dbReference type="PROSITE" id="PS00606">
    <property type="entry name" value="KS3_1"/>
    <property type="match status" value="1"/>
</dbReference>
<dbReference type="InterPro" id="IPR036736">
    <property type="entry name" value="ACP-like_sf"/>
</dbReference>
<dbReference type="SMART" id="SM00827">
    <property type="entry name" value="PKS_AT"/>
    <property type="match status" value="1"/>
</dbReference>
<dbReference type="EC" id="2.3.1.111" evidence="9"/>
<feature type="domain" description="Ketosynthase family 3 (KS3)" evidence="7">
    <location>
        <begin position="3"/>
        <end position="431"/>
    </location>
</feature>
<dbReference type="InterPro" id="IPR016039">
    <property type="entry name" value="Thiolase-like"/>
</dbReference>
<feature type="region of interest" description="N-terminal hotdog fold" evidence="4">
    <location>
        <begin position="939"/>
        <end position="1063"/>
    </location>
</feature>
<dbReference type="Pfam" id="PF14765">
    <property type="entry name" value="PS-DH"/>
    <property type="match status" value="1"/>
</dbReference>
<gene>
    <name evidence="9" type="primary">mas_2</name>
    <name evidence="9" type="ORF">EC9_50740</name>
</gene>
<dbReference type="CDD" id="cd08955">
    <property type="entry name" value="KR_2_FAS_SDR_x"/>
    <property type="match status" value="1"/>
</dbReference>
<dbReference type="Gene3D" id="3.40.47.10">
    <property type="match status" value="1"/>
</dbReference>
<keyword evidence="9" id="KW-0012">Acyltransferase</keyword>
<dbReference type="GO" id="GO:0005737">
    <property type="term" value="C:cytoplasm"/>
    <property type="evidence" value="ECO:0007669"/>
    <property type="project" value="TreeGrafter"/>
</dbReference>
<dbReference type="KEGG" id="ruv:EC9_50740"/>
<dbReference type="PROSITE" id="PS52004">
    <property type="entry name" value="KS3_2"/>
    <property type="match status" value="1"/>
</dbReference>
<dbReference type="SMART" id="SM00825">
    <property type="entry name" value="PKS_KS"/>
    <property type="match status" value="1"/>
</dbReference>
<dbReference type="CDD" id="cd00833">
    <property type="entry name" value="PKS"/>
    <property type="match status" value="1"/>
</dbReference>
<feature type="region of interest" description="Disordered" evidence="5">
    <location>
        <begin position="436"/>
        <end position="477"/>
    </location>
</feature>
<dbReference type="InterPro" id="IPR018201">
    <property type="entry name" value="Ketoacyl_synth_AS"/>
</dbReference>
<dbReference type="InterPro" id="IPR020806">
    <property type="entry name" value="PKS_PP-bd"/>
</dbReference>
<dbReference type="EMBL" id="CP036261">
    <property type="protein sequence ID" value="QDS90856.1"/>
    <property type="molecule type" value="Genomic_DNA"/>
</dbReference>
<evidence type="ECO:0000313" key="10">
    <source>
        <dbReference type="Proteomes" id="UP000319557"/>
    </source>
</evidence>
<evidence type="ECO:0000256" key="4">
    <source>
        <dbReference type="PROSITE-ProRule" id="PRU01363"/>
    </source>
</evidence>
<dbReference type="Gene3D" id="3.10.129.110">
    <property type="entry name" value="Polyketide synthase dehydratase"/>
    <property type="match status" value="1"/>
</dbReference>
<dbReference type="GO" id="GO:0004312">
    <property type="term" value="F:fatty acid synthase activity"/>
    <property type="evidence" value="ECO:0007669"/>
    <property type="project" value="TreeGrafter"/>
</dbReference>
<dbReference type="Proteomes" id="UP000319557">
    <property type="component" value="Chromosome"/>
</dbReference>
<dbReference type="GO" id="GO:0004315">
    <property type="term" value="F:3-oxoacyl-[acyl-carrier-protein] synthase activity"/>
    <property type="evidence" value="ECO:0007669"/>
    <property type="project" value="InterPro"/>
</dbReference>
<dbReference type="InterPro" id="IPR013968">
    <property type="entry name" value="PKS_KR"/>
</dbReference>
<dbReference type="InterPro" id="IPR049551">
    <property type="entry name" value="PKS_DH_C"/>
</dbReference>
<dbReference type="Pfam" id="PF08659">
    <property type="entry name" value="KR"/>
    <property type="match status" value="1"/>
</dbReference>
<dbReference type="GO" id="GO:0050111">
    <property type="term" value="F:mycocerosate synthase activity"/>
    <property type="evidence" value="ECO:0007669"/>
    <property type="project" value="UniProtKB-EC"/>
</dbReference>